<keyword evidence="2" id="KW-1133">Transmembrane helix</keyword>
<sequence length="251" mass="27164">MAKKNNIGRRPQGTPSTGRPRGTSAPVLEGDETLVDLVEVRDQGLDFFERNRNIIVFGAIAIALLVAGYFVYKTFVQIPAEKTAMAEMQQAQIQFERDSFNLALVNPGQGGLGFVDIVDQYGSTKAGNLANYYAAVSYLNVGKYEAALDYAKSFDASGTLLPAMKYGVIGDAESELGNMDAAISSYRSAVDAAGDNFVTAGYYLNKLGLLLRNQGKTTEALEAFKRLKTDYGQSPEAAQADKYISMLEMAN</sequence>
<dbReference type="Gene3D" id="1.25.40.10">
    <property type="entry name" value="Tetratricopeptide repeat domain"/>
    <property type="match status" value="1"/>
</dbReference>
<comment type="caution">
    <text evidence="3">The sequence shown here is derived from an EMBL/GenBank/DDBJ whole genome shotgun (WGS) entry which is preliminary data.</text>
</comment>
<keyword evidence="2" id="KW-0472">Membrane</keyword>
<name>A0A5C7FRX6_9BACT</name>
<keyword evidence="4" id="KW-1185">Reference proteome</keyword>
<reference evidence="3 4" key="1">
    <citation type="submission" date="2019-08" db="EMBL/GenBank/DDBJ databases">
        <title>Lewinella sp. strain SSH13 Genome sequencing and assembly.</title>
        <authorList>
            <person name="Kim I."/>
        </authorList>
    </citation>
    <scope>NUCLEOTIDE SEQUENCE [LARGE SCALE GENOMIC DNA]</scope>
    <source>
        <strain evidence="3 4">SSH13</strain>
    </source>
</reference>
<feature type="region of interest" description="Disordered" evidence="1">
    <location>
        <begin position="1"/>
        <end position="26"/>
    </location>
</feature>
<protein>
    <submittedName>
        <fullName evidence="3">Tetratricopeptide repeat protein</fullName>
    </submittedName>
</protein>
<proteinExistence type="predicted"/>
<dbReference type="OrthoDB" id="9808622at2"/>
<dbReference type="EMBL" id="VOXD01000025">
    <property type="protein sequence ID" value="TXF88203.1"/>
    <property type="molecule type" value="Genomic_DNA"/>
</dbReference>
<organism evidence="3 4">
    <name type="scientific">Neolewinella aurantiaca</name>
    <dbReference type="NCBI Taxonomy" id="2602767"/>
    <lineage>
        <taxon>Bacteria</taxon>
        <taxon>Pseudomonadati</taxon>
        <taxon>Bacteroidota</taxon>
        <taxon>Saprospiria</taxon>
        <taxon>Saprospirales</taxon>
        <taxon>Lewinellaceae</taxon>
        <taxon>Neolewinella</taxon>
    </lineage>
</organism>
<dbReference type="AlphaFoldDB" id="A0A5C7FRX6"/>
<dbReference type="InterPro" id="IPR019734">
    <property type="entry name" value="TPR_rpt"/>
</dbReference>
<feature type="transmembrane region" description="Helical" evidence="2">
    <location>
        <begin position="54"/>
        <end position="72"/>
    </location>
</feature>
<dbReference type="InterPro" id="IPR011990">
    <property type="entry name" value="TPR-like_helical_dom_sf"/>
</dbReference>
<dbReference type="RefSeq" id="WP_147931656.1">
    <property type="nucleotide sequence ID" value="NZ_VOXD01000025.1"/>
</dbReference>
<dbReference type="Pfam" id="PF13174">
    <property type="entry name" value="TPR_6"/>
    <property type="match status" value="1"/>
</dbReference>
<dbReference type="SUPFAM" id="SSF48452">
    <property type="entry name" value="TPR-like"/>
    <property type="match status" value="1"/>
</dbReference>
<gene>
    <name evidence="3" type="ORF">FUA23_15415</name>
</gene>
<evidence type="ECO:0000313" key="4">
    <source>
        <dbReference type="Proteomes" id="UP000321907"/>
    </source>
</evidence>
<dbReference type="Pfam" id="PF13181">
    <property type="entry name" value="TPR_8"/>
    <property type="match status" value="1"/>
</dbReference>
<keyword evidence="2" id="KW-0812">Transmembrane</keyword>
<evidence type="ECO:0000256" key="2">
    <source>
        <dbReference type="SAM" id="Phobius"/>
    </source>
</evidence>
<dbReference type="Proteomes" id="UP000321907">
    <property type="component" value="Unassembled WGS sequence"/>
</dbReference>
<evidence type="ECO:0000313" key="3">
    <source>
        <dbReference type="EMBL" id="TXF88203.1"/>
    </source>
</evidence>
<accession>A0A5C7FRX6</accession>
<evidence type="ECO:0000256" key="1">
    <source>
        <dbReference type="SAM" id="MobiDB-lite"/>
    </source>
</evidence>